<name>A0A367G7Z0_9FIRM</name>
<gene>
    <name evidence="1" type="ORF">C4886_00040</name>
</gene>
<protein>
    <submittedName>
        <fullName evidence="1">Plasmid mobilization relaxosome protein MobC</fullName>
    </submittedName>
</protein>
<evidence type="ECO:0000313" key="2">
    <source>
        <dbReference type="Proteomes" id="UP000253208"/>
    </source>
</evidence>
<dbReference type="Pfam" id="PF21983">
    <property type="entry name" value="NikA-like"/>
    <property type="match status" value="1"/>
</dbReference>
<sequence>MARPKKDKCITYTKDVHFRLTETEYEILQKTAQDANLSISEYVRKVLNNQKVIVNYNLVADVPEIKKLLAEFGKIGSNLNQIAKYFNQGGILSQEMRGEINKRLRDLYEMKYKVMEMAGDFHGNTETYRK</sequence>
<dbReference type="AlphaFoldDB" id="A0A367G7Z0"/>
<dbReference type="EMBL" id="PSQG01000001">
    <property type="protein sequence ID" value="RCH46373.1"/>
    <property type="molecule type" value="Genomic_DNA"/>
</dbReference>
<dbReference type="RefSeq" id="WP_114001398.1">
    <property type="nucleotide sequence ID" value="NZ_CAXSVI010000001.1"/>
</dbReference>
<dbReference type="InterPro" id="IPR053842">
    <property type="entry name" value="NikA-like"/>
</dbReference>
<organism evidence="1 2">
    <name type="scientific">Blautia obeum</name>
    <dbReference type="NCBI Taxonomy" id="40520"/>
    <lineage>
        <taxon>Bacteria</taxon>
        <taxon>Bacillati</taxon>
        <taxon>Bacillota</taxon>
        <taxon>Clostridia</taxon>
        <taxon>Lachnospirales</taxon>
        <taxon>Lachnospiraceae</taxon>
        <taxon>Blautia</taxon>
    </lineage>
</organism>
<proteinExistence type="predicted"/>
<comment type="caution">
    <text evidence="1">The sequence shown here is derived from an EMBL/GenBank/DDBJ whole genome shotgun (WGS) entry which is preliminary data.</text>
</comment>
<accession>A0A367G7Z0</accession>
<reference evidence="1 2" key="1">
    <citation type="submission" date="2018-02" db="EMBL/GenBank/DDBJ databases">
        <title>Complete genome sequencing of Faecalibacterium prausnitzii strains isolated from the human gut.</title>
        <authorList>
            <person name="Fitzgerald B.C."/>
            <person name="Shkoporov A.N."/>
            <person name="Ross P.R."/>
            <person name="Hill C."/>
        </authorList>
    </citation>
    <scope>NUCLEOTIDE SEQUENCE [LARGE SCALE GENOMIC DNA]</scope>
    <source>
        <strain evidence="1 2">APC942/31-1</strain>
    </source>
</reference>
<dbReference type="Proteomes" id="UP000253208">
    <property type="component" value="Unassembled WGS sequence"/>
</dbReference>
<evidence type="ECO:0000313" key="1">
    <source>
        <dbReference type="EMBL" id="RCH46373.1"/>
    </source>
</evidence>